<gene>
    <name evidence="2" type="ORF">ACFSR6_03910</name>
</gene>
<dbReference type="EMBL" id="JBHULL010000004">
    <property type="protein sequence ID" value="MFD2581622.1"/>
    <property type="molecule type" value="Genomic_DNA"/>
</dbReference>
<name>A0ABW5MEI1_9SPHI</name>
<comment type="caution">
    <text evidence="2">The sequence shown here is derived from an EMBL/GenBank/DDBJ whole genome shotgun (WGS) entry which is preliminary data.</text>
</comment>
<organism evidence="2 3">
    <name type="scientific">Pedobacter vanadiisoli</name>
    <dbReference type="NCBI Taxonomy" id="1761975"/>
    <lineage>
        <taxon>Bacteria</taxon>
        <taxon>Pseudomonadati</taxon>
        <taxon>Bacteroidota</taxon>
        <taxon>Sphingobacteriia</taxon>
        <taxon>Sphingobacteriales</taxon>
        <taxon>Sphingobacteriaceae</taxon>
        <taxon>Pedobacter</taxon>
    </lineage>
</organism>
<protein>
    <recommendedName>
        <fullName evidence="4">LTXXQ motif family protein</fullName>
    </recommendedName>
</protein>
<sequence length="121" mass="14025">MIKTFYLFGIMVLLSLSSQAQNTSSKRLDTPEKKATFLVRDLQNKIMLNDQQKDSLFAIFRLQFKLADSLKKSQNDGTAKRQYLQSILASTKGRIDSVLTKDQRVLFYQWKSNRKSLKSKL</sequence>
<dbReference type="Proteomes" id="UP001597461">
    <property type="component" value="Unassembled WGS sequence"/>
</dbReference>
<reference evidence="3" key="1">
    <citation type="journal article" date="2019" name="Int. J. Syst. Evol. Microbiol.">
        <title>The Global Catalogue of Microorganisms (GCM) 10K type strain sequencing project: providing services to taxonomists for standard genome sequencing and annotation.</title>
        <authorList>
            <consortium name="The Broad Institute Genomics Platform"/>
            <consortium name="The Broad Institute Genome Sequencing Center for Infectious Disease"/>
            <person name="Wu L."/>
            <person name="Ma J."/>
        </authorList>
    </citation>
    <scope>NUCLEOTIDE SEQUENCE [LARGE SCALE GENOMIC DNA]</scope>
    <source>
        <strain evidence="3">KCTC 42866</strain>
    </source>
</reference>
<accession>A0ABW5MEI1</accession>
<keyword evidence="1" id="KW-0732">Signal</keyword>
<evidence type="ECO:0008006" key="4">
    <source>
        <dbReference type="Google" id="ProtNLM"/>
    </source>
</evidence>
<feature type="chain" id="PRO_5046952117" description="LTXXQ motif family protein" evidence="1">
    <location>
        <begin position="21"/>
        <end position="121"/>
    </location>
</feature>
<dbReference type="RefSeq" id="WP_379075208.1">
    <property type="nucleotide sequence ID" value="NZ_JBHULL010000004.1"/>
</dbReference>
<keyword evidence="3" id="KW-1185">Reference proteome</keyword>
<feature type="signal peptide" evidence="1">
    <location>
        <begin position="1"/>
        <end position="20"/>
    </location>
</feature>
<evidence type="ECO:0000313" key="2">
    <source>
        <dbReference type="EMBL" id="MFD2581622.1"/>
    </source>
</evidence>
<evidence type="ECO:0000256" key="1">
    <source>
        <dbReference type="SAM" id="SignalP"/>
    </source>
</evidence>
<proteinExistence type="predicted"/>
<evidence type="ECO:0000313" key="3">
    <source>
        <dbReference type="Proteomes" id="UP001597461"/>
    </source>
</evidence>